<protein>
    <recommendedName>
        <fullName evidence="1">RES domain-containing protein</fullName>
    </recommendedName>
</protein>
<gene>
    <name evidence="2" type="ORF">ACG33_04960</name>
</gene>
<feature type="domain" description="RES" evidence="1">
    <location>
        <begin position="31"/>
        <end position="172"/>
    </location>
</feature>
<dbReference type="Pfam" id="PF08808">
    <property type="entry name" value="RES"/>
    <property type="match status" value="1"/>
</dbReference>
<dbReference type="OrthoDB" id="7257056at2"/>
<dbReference type="Proteomes" id="UP000070250">
    <property type="component" value="Chromosome"/>
</dbReference>
<dbReference type="AlphaFoldDB" id="A0A127FA74"/>
<evidence type="ECO:0000259" key="1">
    <source>
        <dbReference type="SMART" id="SM00953"/>
    </source>
</evidence>
<keyword evidence="3" id="KW-1185">Reference proteome</keyword>
<reference evidence="2 3" key="1">
    <citation type="submission" date="2015-06" db="EMBL/GenBank/DDBJ databases">
        <title>A Comprehensive Approach to Explore the Metabolic and Phylogenetic Diversity of Bacterial Steroid Degradation in the Environment: Testosterone as an Example.</title>
        <authorList>
            <person name="Yang F.-C."/>
            <person name="Chen Y.-L."/>
            <person name="Yu C.-P."/>
            <person name="Tang S.-L."/>
            <person name="Wang P.-H."/>
            <person name="Ismail W."/>
            <person name="Wang C.-H."/>
            <person name="Yang C.-Y."/>
            <person name="Chiang Y.-R."/>
        </authorList>
    </citation>
    <scope>NUCLEOTIDE SEQUENCE [LARGE SCALE GENOMIC DNA]</scope>
    <source>
        <strain evidence="2 3">DSM 18526</strain>
    </source>
</reference>
<dbReference type="KEGG" id="sdf:ACG33_04960"/>
<name>A0A127FA74_STEDE</name>
<accession>A0A127FA74</accession>
<sequence>MLGPPPENFSSLKLDTVSIKPEDCVRVTRSPATEPYFGKTGGNRFDDPLRAFGVCYAGDHLTVAFAETILHDALPASGGFTVAESKLADRHVTNFHGSPLVLVDLTGASLKRLGGTNEISSEHPYATTQQWARAVYEHPQKVDGIYYVSRHMNTRFAYALFDGSMTKISAGVPATLMAHRDYADVLKVFNVQVL</sequence>
<dbReference type="EMBL" id="CP011971">
    <property type="protein sequence ID" value="AMN46459.1"/>
    <property type="molecule type" value="Genomic_DNA"/>
</dbReference>
<proteinExistence type="predicted"/>
<evidence type="ECO:0000313" key="2">
    <source>
        <dbReference type="EMBL" id="AMN46459.1"/>
    </source>
</evidence>
<dbReference type="STRING" id="465721.ACG33_04960"/>
<organism evidence="2 3">
    <name type="scientific">Steroidobacter denitrificans</name>
    <dbReference type="NCBI Taxonomy" id="465721"/>
    <lineage>
        <taxon>Bacteria</taxon>
        <taxon>Pseudomonadati</taxon>
        <taxon>Pseudomonadota</taxon>
        <taxon>Gammaproteobacteria</taxon>
        <taxon>Steroidobacterales</taxon>
        <taxon>Steroidobacteraceae</taxon>
        <taxon>Steroidobacter</taxon>
    </lineage>
</organism>
<evidence type="ECO:0000313" key="3">
    <source>
        <dbReference type="Proteomes" id="UP000070250"/>
    </source>
</evidence>
<dbReference type="SMART" id="SM00953">
    <property type="entry name" value="RES"/>
    <property type="match status" value="1"/>
</dbReference>
<dbReference type="InterPro" id="IPR014914">
    <property type="entry name" value="RES_dom"/>
</dbReference>